<evidence type="ECO:0000259" key="3">
    <source>
        <dbReference type="Pfam" id="PF13976"/>
    </source>
</evidence>
<feature type="compositionally biased region" description="Polar residues" evidence="1">
    <location>
        <begin position="243"/>
        <end position="271"/>
    </location>
</feature>
<comment type="caution">
    <text evidence="4">The sequence shown here is derived from an EMBL/GenBank/DDBJ whole genome shotgun (WGS) entry which is preliminary data.</text>
</comment>
<dbReference type="InterPro" id="IPR025724">
    <property type="entry name" value="GAG-pre-integrase_dom"/>
</dbReference>
<dbReference type="Pfam" id="PF13976">
    <property type="entry name" value="gag_pre-integrs"/>
    <property type="match status" value="1"/>
</dbReference>
<dbReference type="PANTHER" id="PTHR11439:SF509">
    <property type="entry name" value="RNA-DIRECTED DNA POLYMERASE"/>
    <property type="match status" value="1"/>
</dbReference>
<dbReference type="Pfam" id="PF07727">
    <property type="entry name" value="RVT_2"/>
    <property type="match status" value="1"/>
</dbReference>
<gene>
    <name evidence="4" type="ORF">Tci_518752</name>
</gene>
<proteinExistence type="predicted"/>
<dbReference type="EMBL" id="BKCJ010282498">
    <property type="protein sequence ID" value="GEZ46779.1"/>
    <property type="molecule type" value="Genomic_DNA"/>
</dbReference>
<feature type="domain" description="GAG-pre-integrase" evidence="3">
    <location>
        <begin position="150"/>
        <end position="207"/>
    </location>
</feature>
<evidence type="ECO:0000259" key="2">
    <source>
        <dbReference type="Pfam" id="PF07727"/>
    </source>
</evidence>
<sequence>MTVKPSVDKVEVDIPKQNDKPARRPVKYAEMYILQRPRGNQRNWNNLKSHQLGNISYLTDFNEFDGGYVAFGGELNVVRLLAKETIGTGKIDFEDVYFVKELQFNLFSVSQMCDKKNSVLFTNTECFILSHDFELADESHALLRVPRKNNMYSVDIKNIVPKKDLTCLVAKATFDESMLWLRRLGHINFKNINKLVKDNLVRGLPSKCDGPKWLFDIDTITESMNYVPVIAESEIDNQERPNAENSTKNVNTVRPSINTASSNINTPSPTVNTVRQSDDFFGTDNGISSLDGVAMDIRNISATYHVPTTPNTRINKYHSFDNVIGDIQSGVQTRRMTITTDEQGFISAIYKEKTHEDLHTYVPRGKRAIGIKWVFRNKKDERGIVIRNKARLVSQGCTQEEGIDYDKFFAPVARIEAIRLFFAYASFMRFLVYQMNVKSAFLLQVKQKSDGIFISQDKYVDEILRKFKYDDVKPATIVMDKEKALLKDSNGDDVDVHLYRSMIGSLMYLTSSIPDIMFVVCTCAKFYVTPKVSHLHAVKGSLDT</sequence>
<dbReference type="InterPro" id="IPR013103">
    <property type="entry name" value="RVT_2"/>
</dbReference>
<feature type="region of interest" description="Disordered" evidence="1">
    <location>
        <begin position="240"/>
        <end position="271"/>
    </location>
</feature>
<accession>A0A699IA51</accession>
<feature type="domain" description="Reverse transcriptase Ty1/copia-type" evidence="2">
    <location>
        <begin position="362"/>
        <end position="442"/>
    </location>
</feature>
<evidence type="ECO:0000313" key="4">
    <source>
        <dbReference type="EMBL" id="GEZ46779.1"/>
    </source>
</evidence>
<dbReference type="AlphaFoldDB" id="A0A699IA51"/>
<name>A0A699IA51_TANCI</name>
<organism evidence="4">
    <name type="scientific">Tanacetum cinerariifolium</name>
    <name type="common">Dalmatian daisy</name>
    <name type="synonym">Chrysanthemum cinerariifolium</name>
    <dbReference type="NCBI Taxonomy" id="118510"/>
    <lineage>
        <taxon>Eukaryota</taxon>
        <taxon>Viridiplantae</taxon>
        <taxon>Streptophyta</taxon>
        <taxon>Embryophyta</taxon>
        <taxon>Tracheophyta</taxon>
        <taxon>Spermatophyta</taxon>
        <taxon>Magnoliopsida</taxon>
        <taxon>eudicotyledons</taxon>
        <taxon>Gunneridae</taxon>
        <taxon>Pentapetalae</taxon>
        <taxon>asterids</taxon>
        <taxon>campanulids</taxon>
        <taxon>Asterales</taxon>
        <taxon>Asteraceae</taxon>
        <taxon>Asteroideae</taxon>
        <taxon>Anthemideae</taxon>
        <taxon>Anthemidinae</taxon>
        <taxon>Tanacetum</taxon>
    </lineage>
</organism>
<reference evidence="4" key="1">
    <citation type="journal article" date="2019" name="Sci. Rep.">
        <title>Draft genome of Tanacetum cinerariifolium, the natural source of mosquito coil.</title>
        <authorList>
            <person name="Yamashiro T."/>
            <person name="Shiraishi A."/>
            <person name="Satake H."/>
            <person name="Nakayama K."/>
        </authorList>
    </citation>
    <scope>NUCLEOTIDE SEQUENCE</scope>
</reference>
<protein>
    <submittedName>
        <fullName evidence="4">Ribonuclease H-like domain-containing protein</fullName>
    </submittedName>
</protein>
<dbReference type="PANTHER" id="PTHR11439">
    <property type="entry name" value="GAG-POL-RELATED RETROTRANSPOSON"/>
    <property type="match status" value="1"/>
</dbReference>
<evidence type="ECO:0000256" key="1">
    <source>
        <dbReference type="SAM" id="MobiDB-lite"/>
    </source>
</evidence>